<feature type="region of interest" description="Disordered" evidence="1">
    <location>
        <begin position="414"/>
        <end position="450"/>
    </location>
</feature>
<feature type="domain" description="DUF7650" evidence="2">
    <location>
        <begin position="107"/>
        <end position="174"/>
    </location>
</feature>
<feature type="region of interest" description="Disordered" evidence="1">
    <location>
        <begin position="318"/>
        <end position="360"/>
    </location>
</feature>
<dbReference type="Pfam" id="PF24662">
    <property type="entry name" value="DUF7650"/>
    <property type="match status" value="1"/>
</dbReference>
<proteinExistence type="predicted"/>
<reference evidence="3" key="1">
    <citation type="submission" date="2021-01" db="EMBL/GenBank/DDBJ databases">
        <authorList>
            <person name="Corre E."/>
            <person name="Pelletier E."/>
            <person name="Niang G."/>
            <person name="Scheremetjew M."/>
            <person name="Finn R."/>
            <person name="Kale V."/>
            <person name="Holt S."/>
            <person name="Cochrane G."/>
            <person name="Meng A."/>
            <person name="Brown T."/>
            <person name="Cohen L."/>
        </authorList>
    </citation>
    <scope>NUCLEOTIDE SEQUENCE</scope>
    <source>
        <strain evidence="3">RCC927</strain>
    </source>
</reference>
<feature type="compositionally biased region" description="Low complexity" evidence="1">
    <location>
        <begin position="328"/>
        <end position="338"/>
    </location>
</feature>
<gene>
    <name evidence="3" type="ORF">PSIN1315_LOCUS11602</name>
</gene>
<evidence type="ECO:0000313" key="3">
    <source>
        <dbReference type="EMBL" id="CAE0147979.1"/>
    </source>
</evidence>
<organism evidence="3">
    <name type="scientific">Prasinoderma singulare</name>
    <dbReference type="NCBI Taxonomy" id="676789"/>
    <lineage>
        <taxon>Eukaryota</taxon>
        <taxon>Viridiplantae</taxon>
        <taxon>Prasinodermophyta</taxon>
        <taxon>Prasinodermophyceae</taxon>
        <taxon>Prasinodermales</taxon>
        <taxon>Prasinodermaceae</taxon>
        <taxon>Prasinoderma</taxon>
    </lineage>
</organism>
<dbReference type="InterPro" id="IPR056067">
    <property type="entry name" value="DUF7650"/>
</dbReference>
<feature type="compositionally biased region" description="Basic and acidic residues" evidence="1">
    <location>
        <begin position="339"/>
        <end position="350"/>
    </location>
</feature>
<feature type="compositionally biased region" description="Pro residues" evidence="1">
    <location>
        <begin position="212"/>
        <end position="221"/>
    </location>
</feature>
<feature type="compositionally biased region" description="Gly residues" evidence="1">
    <location>
        <begin position="199"/>
        <end position="208"/>
    </location>
</feature>
<accession>A0A7S3FGT3</accession>
<protein>
    <recommendedName>
        <fullName evidence="2">DUF7650 domain-containing protein</fullName>
    </recommendedName>
</protein>
<dbReference type="EMBL" id="HBHY01018001">
    <property type="protein sequence ID" value="CAE0147979.1"/>
    <property type="molecule type" value="Transcribed_RNA"/>
</dbReference>
<feature type="region of interest" description="Disordered" evidence="1">
    <location>
        <begin position="197"/>
        <end position="224"/>
    </location>
</feature>
<dbReference type="AlphaFoldDB" id="A0A7S3FGT3"/>
<evidence type="ECO:0000259" key="2">
    <source>
        <dbReference type="Pfam" id="PF24662"/>
    </source>
</evidence>
<evidence type="ECO:0000256" key="1">
    <source>
        <dbReference type="SAM" id="MobiDB-lite"/>
    </source>
</evidence>
<sequence length="450" mass="48963">MRGRLLRGERWRSIKAKLVGGVADDKTKLATLTSICAKLEDGKMELEDFVPVCLEVVGDRVLSVAFEFDPTASARAMSSLTPAEVLEDMAPLHTLARVADALLVSGLSESTQRVCFLRRVWPALVRRGWSMEHDQEDPSDIFFLRPGVAKGTRDEHIEDEDYFDSIDEVLRHICLSKDPTYQLHEFQAPPQGSFLALEGLGGGGGGSDEGAAPPPPAPPTEGDPVEVVRANRKRFSVGRLHMVRDPLDGRYYQCMLSKVETTTGRLLLKWCGFDQLPQFELYANDGSIAPPLAEKRWKCVDKGLGAWIITGGAKAKAEAPPAQPVWSAPAQQRQGRQRQQPEDGQRRDTSDSLEGAAVPRIEGSAVSRAITAGDAAALLEALLPGNAGDEARNARLETMRQLAAEMGELTEAHLAQGATPTSAGAGKGKRAEREWGTEDSERPAVTRRLQ</sequence>
<name>A0A7S3FGT3_9VIRI</name>
<feature type="compositionally biased region" description="Basic and acidic residues" evidence="1">
    <location>
        <begin position="429"/>
        <end position="444"/>
    </location>
</feature>